<gene>
    <name evidence="5" type="ORF">O0235_03100</name>
</gene>
<evidence type="ECO:0000256" key="2">
    <source>
        <dbReference type="ARBA" id="ARBA00006472"/>
    </source>
</evidence>
<sequence length="96" mass="10413">MTQRLTEQAIGEALGALPGWEAEGAEAISKTFRLADHIAALGFVVRVAAAAEVMNHHPEVAWVYNRVTFRLSTHDAGGMTERDLALARRIEELAAS</sequence>
<dbReference type="Pfam" id="PF01329">
    <property type="entry name" value="Pterin_4a"/>
    <property type="match status" value="1"/>
</dbReference>
<dbReference type="PANTHER" id="PTHR12599:SF0">
    <property type="entry name" value="PTERIN-4-ALPHA-CARBINOLAMINE DEHYDRATASE"/>
    <property type="match status" value="1"/>
</dbReference>
<dbReference type="EMBL" id="CP115149">
    <property type="protein sequence ID" value="WBL36559.1"/>
    <property type="molecule type" value="Genomic_DNA"/>
</dbReference>
<dbReference type="CDD" id="cd00488">
    <property type="entry name" value="PCD_DCoH"/>
    <property type="match status" value="1"/>
</dbReference>
<dbReference type="GO" id="GO:0008124">
    <property type="term" value="F:4-alpha-hydroxytetrahydrobiopterin dehydratase activity"/>
    <property type="evidence" value="ECO:0007669"/>
    <property type="project" value="UniProtKB-EC"/>
</dbReference>
<evidence type="ECO:0000256" key="4">
    <source>
        <dbReference type="HAMAP-Rule" id="MF_00434"/>
    </source>
</evidence>
<evidence type="ECO:0000313" key="6">
    <source>
        <dbReference type="Proteomes" id="UP001212803"/>
    </source>
</evidence>
<dbReference type="Gene3D" id="3.30.1360.20">
    <property type="entry name" value="Transcriptional coactivator/pterin dehydratase"/>
    <property type="match status" value="1"/>
</dbReference>
<dbReference type="NCBIfam" id="NF002017">
    <property type="entry name" value="PRK00823.1-2"/>
    <property type="match status" value="1"/>
</dbReference>
<dbReference type="InterPro" id="IPR036428">
    <property type="entry name" value="PCD_sf"/>
</dbReference>
<protein>
    <recommendedName>
        <fullName evidence="4">Putative pterin-4-alpha-carbinolamine dehydratase</fullName>
        <shortName evidence="4">PHS</shortName>
        <ecNumber evidence="4">4.2.1.96</ecNumber>
    </recommendedName>
    <alternativeName>
        <fullName evidence="4">4-alpha-hydroxy-tetrahydropterin dehydratase</fullName>
    </alternativeName>
    <alternativeName>
        <fullName evidence="4">Pterin carbinolamine dehydratase</fullName>
        <shortName evidence="4">PCD</shortName>
    </alternativeName>
</protein>
<comment type="catalytic activity">
    <reaction evidence="1 4">
        <text>(4aS,6R)-4a-hydroxy-L-erythro-5,6,7,8-tetrahydrobiopterin = (6R)-L-erythro-6,7-dihydrobiopterin + H2O</text>
        <dbReference type="Rhea" id="RHEA:11920"/>
        <dbReference type="ChEBI" id="CHEBI:15377"/>
        <dbReference type="ChEBI" id="CHEBI:15642"/>
        <dbReference type="ChEBI" id="CHEBI:43120"/>
        <dbReference type="EC" id="4.2.1.96"/>
    </reaction>
</comment>
<reference evidence="5 6" key="1">
    <citation type="journal article" date="2023" name="ISME J.">
        <title>Thermophilic Dehalococcoidia with unusual traits shed light on an unexpected past.</title>
        <authorList>
            <person name="Palmer M."/>
            <person name="Covington J.K."/>
            <person name="Zhou E.M."/>
            <person name="Thomas S.C."/>
            <person name="Habib N."/>
            <person name="Seymour C.O."/>
            <person name="Lai D."/>
            <person name="Johnston J."/>
            <person name="Hashimi A."/>
            <person name="Jiao J.Y."/>
            <person name="Muok A.R."/>
            <person name="Liu L."/>
            <person name="Xian W.D."/>
            <person name="Zhi X.Y."/>
            <person name="Li M.M."/>
            <person name="Silva L.P."/>
            <person name="Bowen B.P."/>
            <person name="Louie K."/>
            <person name="Briegel A."/>
            <person name="Pett-Ridge J."/>
            <person name="Weber P.K."/>
            <person name="Tocheva E.I."/>
            <person name="Woyke T."/>
            <person name="Northen T.R."/>
            <person name="Mayali X."/>
            <person name="Li W.J."/>
            <person name="Hedlund B.P."/>
        </authorList>
    </citation>
    <scope>NUCLEOTIDE SEQUENCE [LARGE SCALE GENOMIC DNA]</scope>
    <source>
        <strain evidence="5 6">YIM 72310</strain>
    </source>
</reference>
<dbReference type="Proteomes" id="UP001212803">
    <property type="component" value="Chromosome"/>
</dbReference>
<dbReference type="SUPFAM" id="SSF55248">
    <property type="entry name" value="PCD-like"/>
    <property type="match status" value="1"/>
</dbReference>
<dbReference type="InterPro" id="IPR001533">
    <property type="entry name" value="Pterin_deHydtase"/>
</dbReference>
<name>A0ABY7M939_9CHLR</name>
<proteinExistence type="inferred from homology"/>
<evidence type="ECO:0000313" key="5">
    <source>
        <dbReference type="EMBL" id="WBL36559.1"/>
    </source>
</evidence>
<dbReference type="PANTHER" id="PTHR12599">
    <property type="entry name" value="PTERIN-4-ALPHA-CARBINOLAMINE DEHYDRATASE"/>
    <property type="match status" value="1"/>
</dbReference>
<dbReference type="EC" id="4.2.1.96" evidence="4"/>
<evidence type="ECO:0000256" key="1">
    <source>
        <dbReference type="ARBA" id="ARBA00001554"/>
    </source>
</evidence>
<keyword evidence="6" id="KW-1185">Reference proteome</keyword>
<organism evidence="5 6">
    <name type="scientific">Tepidiforma flava</name>
    <dbReference type="NCBI Taxonomy" id="3004094"/>
    <lineage>
        <taxon>Bacteria</taxon>
        <taxon>Bacillati</taxon>
        <taxon>Chloroflexota</taxon>
        <taxon>Tepidiformia</taxon>
        <taxon>Tepidiformales</taxon>
        <taxon>Tepidiformaceae</taxon>
        <taxon>Tepidiforma</taxon>
    </lineage>
</organism>
<comment type="similarity">
    <text evidence="2 4">Belongs to the pterin-4-alpha-carbinolamine dehydratase family.</text>
</comment>
<dbReference type="HAMAP" id="MF_00434">
    <property type="entry name" value="Pterin_4_alpha"/>
    <property type="match status" value="1"/>
</dbReference>
<evidence type="ECO:0000256" key="3">
    <source>
        <dbReference type="ARBA" id="ARBA00023239"/>
    </source>
</evidence>
<keyword evidence="3 4" id="KW-0456">Lyase</keyword>
<dbReference type="RefSeq" id="WP_270057081.1">
    <property type="nucleotide sequence ID" value="NZ_CP115149.1"/>
</dbReference>
<accession>A0ABY7M939</accession>